<protein>
    <submittedName>
        <fullName evidence="2">Uncharacterized protein</fullName>
    </submittedName>
</protein>
<reference evidence="2" key="1">
    <citation type="submission" date="2021-02" db="EMBL/GenBank/DDBJ databases">
        <authorList>
            <person name="Nowell W R."/>
        </authorList>
    </citation>
    <scope>NUCLEOTIDE SEQUENCE</scope>
    <source>
        <strain evidence="2">Ploen Becks lab</strain>
    </source>
</reference>
<dbReference type="OrthoDB" id="10032049at2759"/>
<evidence type="ECO:0000313" key="3">
    <source>
        <dbReference type="Proteomes" id="UP000663879"/>
    </source>
</evidence>
<feature type="compositionally biased region" description="Basic and acidic residues" evidence="1">
    <location>
        <begin position="193"/>
        <end position="202"/>
    </location>
</feature>
<feature type="compositionally biased region" description="Low complexity" evidence="1">
    <location>
        <begin position="171"/>
        <end position="185"/>
    </location>
</feature>
<proteinExistence type="predicted"/>
<comment type="caution">
    <text evidence="2">The sequence shown here is derived from an EMBL/GenBank/DDBJ whole genome shotgun (WGS) entry which is preliminary data.</text>
</comment>
<gene>
    <name evidence="2" type="ORF">OXX778_LOCUS9207</name>
</gene>
<dbReference type="EMBL" id="CAJNOC010001338">
    <property type="protein sequence ID" value="CAF0856207.1"/>
    <property type="molecule type" value="Genomic_DNA"/>
</dbReference>
<evidence type="ECO:0000313" key="2">
    <source>
        <dbReference type="EMBL" id="CAF0856207.1"/>
    </source>
</evidence>
<feature type="region of interest" description="Disordered" evidence="1">
    <location>
        <begin position="230"/>
        <end position="257"/>
    </location>
</feature>
<dbReference type="AlphaFoldDB" id="A0A813WJ93"/>
<organism evidence="2 3">
    <name type="scientific">Brachionus calyciflorus</name>
    <dbReference type="NCBI Taxonomy" id="104777"/>
    <lineage>
        <taxon>Eukaryota</taxon>
        <taxon>Metazoa</taxon>
        <taxon>Spiralia</taxon>
        <taxon>Gnathifera</taxon>
        <taxon>Rotifera</taxon>
        <taxon>Eurotatoria</taxon>
        <taxon>Monogononta</taxon>
        <taxon>Pseudotrocha</taxon>
        <taxon>Ploima</taxon>
        <taxon>Brachionidae</taxon>
        <taxon>Brachionus</taxon>
    </lineage>
</organism>
<keyword evidence="3" id="KW-1185">Reference proteome</keyword>
<accession>A0A813WJ93</accession>
<feature type="compositionally biased region" description="Acidic residues" evidence="1">
    <location>
        <begin position="244"/>
        <end position="256"/>
    </location>
</feature>
<feature type="region of interest" description="Disordered" evidence="1">
    <location>
        <begin position="151"/>
        <end position="202"/>
    </location>
</feature>
<sequence length="306" mass="35716">MHNIIKKITRTKHNILTKTHLIITKTTKKVLTHSLEQIRTYFKLKKMSPDCFAHLNQSEVAESDIIVTRPTSKEIPLPKEPEPLSHHQRQLDSINIESTLHKIEIDSFEILEQTIIKQKRLARLKNTDLRRKILLKRTFDLVCEIMDHENGFEQDSDNDDTTDKKTNMSYSDSSDSESSSSSSSESESDSDEEIKLDQNEKNSNLDELYSNLDFIEIRLEDFDTLENKPQAQVPVKRRASANSDSEEDYSDDESDDFNLKDQQLNTFNTNLTNLSNQLNLYNDNKRKKVYRKKRRFIEDQAENCLI</sequence>
<name>A0A813WJ93_9BILA</name>
<dbReference type="Proteomes" id="UP000663879">
    <property type="component" value="Unassembled WGS sequence"/>
</dbReference>
<evidence type="ECO:0000256" key="1">
    <source>
        <dbReference type="SAM" id="MobiDB-lite"/>
    </source>
</evidence>